<reference evidence="3 4" key="1">
    <citation type="journal article" date="2024" name="bioRxiv">
        <title>Comparative genomics of Cryptococcus and Kwoniella reveals pathogenesis evolution and contrasting karyotype dynamics via intercentromeric recombination or chromosome fusion.</title>
        <authorList>
            <person name="Coelho M.A."/>
            <person name="David-Palma M."/>
            <person name="Shea T."/>
            <person name="Bowers K."/>
            <person name="McGinley-Smith S."/>
            <person name="Mohammad A.W."/>
            <person name="Gnirke A."/>
            <person name="Yurkov A.M."/>
            <person name="Nowrousian M."/>
            <person name="Sun S."/>
            <person name="Cuomo C.A."/>
            <person name="Heitman J."/>
        </authorList>
    </citation>
    <scope>NUCLEOTIDE SEQUENCE [LARGE SCALE GENOMIC DNA]</scope>
    <source>
        <strain evidence="3 4">CBS 13917</strain>
    </source>
</reference>
<evidence type="ECO:0000256" key="1">
    <source>
        <dbReference type="SAM" id="MobiDB-lite"/>
    </source>
</evidence>
<dbReference type="GeneID" id="92177756"/>
<gene>
    <name evidence="3" type="ORF">IAR55_000496</name>
</gene>
<dbReference type="RefSeq" id="XP_066806174.1">
    <property type="nucleotide sequence ID" value="XM_066943632.1"/>
</dbReference>
<dbReference type="Pfam" id="PF15159">
    <property type="entry name" value="PIG-Y"/>
    <property type="match status" value="1"/>
</dbReference>
<feature type="transmembrane region" description="Helical" evidence="2">
    <location>
        <begin position="48"/>
        <end position="71"/>
    </location>
</feature>
<dbReference type="AlphaFoldDB" id="A0AAW0Z6S9"/>
<dbReference type="InterPro" id="IPR029164">
    <property type="entry name" value="PIG-Y"/>
</dbReference>
<protein>
    <recommendedName>
        <fullName evidence="5">PIG-P domain-containing protein</fullName>
    </recommendedName>
</protein>
<sequence>MSRSDSSSIKEAMSFTSDKEEEEVGDDSILPKITFAPPPLRPLSPTKLYLASACMGIISLLSALLGISFFFCPDHIWYIRPICHDTHYKYLFPLLVPVTAWFAIANWVGWEFFRYA</sequence>
<evidence type="ECO:0008006" key="5">
    <source>
        <dbReference type="Google" id="ProtNLM"/>
    </source>
</evidence>
<proteinExistence type="predicted"/>
<feature type="transmembrane region" description="Helical" evidence="2">
    <location>
        <begin position="91"/>
        <end position="113"/>
    </location>
</feature>
<keyword evidence="2" id="KW-0812">Transmembrane</keyword>
<evidence type="ECO:0000313" key="3">
    <source>
        <dbReference type="EMBL" id="KAK8869928.1"/>
    </source>
</evidence>
<evidence type="ECO:0000256" key="2">
    <source>
        <dbReference type="SAM" id="Phobius"/>
    </source>
</evidence>
<dbReference type="KEGG" id="kne:92177756"/>
<feature type="region of interest" description="Disordered" evidence="1">
    <location>
        <begin position="1"/>
        <end position="26"/>
    </location>
</feature>
<keyword evidence="2" id="KW-0472">Membrane</keyword>
<keyword evidence="4" id="KW-1185">Reference proteome</keyword>
<dbReference type="EMBL" id="JBCAWK010000001">
    <property type="protein sequence ID" value="KAK8869928.1"/>
    <property type="molecule type" value="Genomic_DNA"/>
</dbReference>
<organism evidence="3 4">
    <name type="scientific">Kwoniella newhampshirensis</name>
    <dbReference type="NCBI Taxonomy" id="1651941"/>
    <lineage>
        <taxon>Eukaryota</taxon>
        <taxon>Fungi</taxon>
        <taxon>Dikarya</taxon>
        <taxon>Basidiomycota</taxon>
        <taxon>Agaricomycotina</taxon>
        <taxon>Tremellomycetes</taxon>
        <taxon>Tremellales</taxon>
        <taxon>Cryptococcaceae</taxon>
        <taxon>Kwoniella</taxon>
    </lineage>
</organism>
<evidence type="ECO:0000313" key="4">
    <source>
        <dbReference type="Proteomes" id="UP001388673"/>
    </source>
</evidence>
<dbReference type="Proteomes" id="UP001388673">
    <property type="component" value="Unassembled WGS sequence"/>
</dbReference>
<accession>A0AAW0Z6S9</accession>
<keyword evidence="2" id="KW-1133">Transmembrane helix</keyword>
<comment type="caution">
    <text evidence="3">The sequence shown here is derived from an EMBL/GenBank/DDBJ whole genome shotgun (WGS) entry which is preliminary data.</text>
</comment>
<name>A0AAW0Z6S9_9TREE</name>